<evidence type="ECO:0000256" key="2">
    <source>
        <dbReference type="HAMAP-Rule" id="MF_01940"/>
    </source>
</evidence>
<feature type="domain" description="Phosphoesterase HXTX" evidence="3">
    <location>
        <begin position="9"/>
        <end position="92"/>
    </location>
</feature>
<evidence type="ECO:0000259" key="3">
    <source>
        <dbReference type="Pfam" id="PF02834"/>
    </source>
</evidence>
<dbReference type="NCBIfam" id="TIGR02258">
    <property type="entry name" value="2_5_ligase"/>
    <property type="match status" value="1"/>
</dbReference>
<dbReference type="EMBL" id="FMIK01000049">
    <property type="protein sequence ID" value="SCM03208.1"/>
    <property type="molecule type" value="Genomic_DNA"/>
</dbReference>
<comment type="function">
    <text evidence="2">Hydrolyzes RNA 2',3'-cyclic phosphodiester to an RNA 2'-phosphomonoester.</text>
</comment>
<feature type="short sequence motif" description="HXTX 2" evidence="2">
    <location>
        <begin position="127"/>
        <end position="130"/>
    </location>
</feature>
<feature type="domain" description="Phosphoesterase HXTX" evidence="3">
    <location>
        <begin position="98"/>
        <end position="171"/>
    </location>
</feature>
<dbReference type="EC" id="3.1.4.58" evidence="2"/>
<evidence type="ECO:0000313" key="5">
    <source>
        <dbReference type="Proteomes" id="UP000242164"/>
    </source>
</evidence>
<dbReference type="AlphaFoldDB" id="A0AAX2CLK0"/>
<keyword evidence="1 2" id="KW-0378">Hydrolase</keyword>
<dbReference type="Pfam" id="PF02834">
    <property type="entry name" value="LigT_PEase"/>
    <property type="match status" value="2"/>
</dbReference>
<organism evidence="4 5">
    <name type="scientific">Bacillus cytotoxicus</name>
    <dbReference type="NCBI Taxonomy" id="580165"/>
    <lineage>
        <taxon>Bacteria</taxon>
        <taxon>Bacillati</taxon>
        <taxon>Bacillota</taxon>
        <taxon>Bacilli</taxon>
        <taxon>Bacillales</taxon>
        <taxon>Bacillaceae</taxon>
        <taxon>Bacillus</taxon>
        <taxon>Bacillus cereus group</taxon>
    </lineage>
</organism>
<feature type="short sequence motif" description="HXTX 1" evidence="2">
    <location>
        <begin position="42"/>
        <end position="45"/>
    </location>
</feature>
<comment type="catalytic activity">
    <reaction evidence="2">
        <text>a 3'-end 2',3'-cyclophospho-ribonucleotide-RNA + H2O = a 3'-end 2'-phospho-ribonucleotide-RNA + H(+)</text>
        <dbReference type="Rhea" id="RHEA:11828"/>
        <dbReference type="Rhea" id="RHEA-COMP:10464"/>
        <dbReference type="Rhea" id="RHEA-COMP:17353"/>
        <dbReference type="ChEBI" id="CHEBI:15377"/>
        <dbReference type="ChEBI" id="CHEBI:15378"/>
        <dbReference type="ChEBI" id="CHEBI:83064"/>
        <dbReference type="ChEBI" id="CHEBI:173113"/>
        <dbReference type="EC" id="3.1.4.58"/>
    </reaction>
</comment>
<protein>
    <recommendedName>
        <fullName evidence="2">RNA 2',3'-cyclic phosphodiesterase</fullName>
        <shortName evidence="2">RNA 2',3'-CPDase</shortName>
        <ecNumber evidence="2">3.1.4.58</ecNumber>
    </recommendedName>
</protein>
<dbReference type="Proteomes" id="UP000242164">
    <property type="component" value="Unassembled WGS sequence"/>
</dbReference>
<dbReference type="SUPFAM" id="SSF55144">
    <property type="entry name" value="LigT-like"/>
    <property type="match status" value="1"/>
</dbReference>
<dbReference type="InterPro" id="IPR014051">
    <property type="entry name" value="Phosphoesterase_HXTX"/>
</dbReference>
<feature type="active site" description="Proton acceptor" evidence="2">
    <location>
        <position position="127"/>
    </location>
</feature>
<dbReference type="InterPro" id="IPR004175">
    <property type="entry name" value="RNA_CPDase"/>
</dbReference>
<feature type="active site" description="Proton donor" evidence="2">
    <location>
        <position position="42"/>
    </location>
</feature>
<dbReference type="PANTHER" id="PTHR35561:SF1">
    <property type="entry name" value="RNA 2',3'-CYCLIC PHOSPHODIESTERASE"/>
    <property type="match status" value="1"/>
</dbReference>
<dbReference type="GO" id="GO:0016874">
    <property type="term" value="F:ligase activity"/>
    <property type="evidence" value="ECO:0007669"/>
    <property type="project" value="UniProtKB-KW"/>
</dbReference>
<comment type="caution">
    <text evidence="4">The sequence shown here is derived from an EMBL/GenBank/DDBJ whole genome shotgun (WGS) entry which is preliminary data.</text>
</comment>
<comment type="similarity">
    <text evidence="2">Belongs to the 2H phosphoesterase superfamily. ThpR family.</text>
</comment>
<dbReference type="Gene3D" id="3.90.1140.10">
    <property type="entry name" value="Cyclic phosphodiesterase"/>
    <property type="match status" value="1"/>
</dbReference>
<proteinExistence type="inferred from homology"/>
<dbReference type="InterPro" id="IPR009097">
    <property type="entry name" value="Cyclic_Pdiesterase"/>
</dbReference>
<gene>
    <name evidence="4" type="ORF">BCB44BAC_03779</name>
</gene>
<dbReference type="HAMAP" id="MF_01940">
    <property type="entry name" value="RNA_CPDase"/>
    <property type="match status" value="1"/>
</dbReference>
<sequence length="184" mass="21521">MVPHYFIAITLPHDIKERLANYKEEMNDTLPFRSWVHKEDYHITLAFLGSATQEQLQEIKEGLHLLKNEQEFSLLLQGFSTFGPPERPRIFWAGLEESKALLHLQKKVHSICERSGFSLETRPFHPHITIARKWIGEAMFHIEDIKELKPVSFPVDTVTLYRSNMKDTPKYHPVTEIKLQKCNA</sequence>
<evidence type="ECO:0000313" key="4">
    <source>
        <dbReference type="EMBL" id="SCM03208.1"/>
    </source>
</evidence>
<dbReference type="PANTHER" id="PTHR35561">
    <property type="entry name" value="RNA 2',3'-CYCLIC PHOSPHODIESTERASE"/>
    <property type="match status" value="1"/>
</dbReference>
<evidence type="ECO:0000256" key="1">
    <source>
        <dbReference type="ARBA" id="ARBA00022801"/>
    </source>
</evidence>
<dbReference type="GO" id="GO:0008664">
    <property type="term" value="F:RNA 2',3'-cyclic 3'-phosphodiesterase activity"/>
    <property type="evidence" value="ECO:0007669"/>
    <property type="project" value="UniProtKB-EC"/>
</dbReference>
<dbReference type="GeneID" id="33898608"/>
<dbReference type="GO" id="GO:0004113">
    <property type="term" value="F:2',3'-cyclic-nucleotide 3'-phosphodiesterase activity"/>
    <property type="evidence" value="ECO:0007669"/>
    <property type="project" value="InterPro"/>
</dbReference>
<dbReference type="RefSeq" id="WP_012095825.1">
    <property type="nucleotide sequence ID" value="NZ_CP024096.1"/>
</dbReference>
<reference evidence="4 5" key="1">
    <citation type="submission" date="2016-08" db="EMBL/GenBank/DDBJ databases">
        <authorList>
            <person name="Loux V."/>
            <person name="Rue O."/>
        </authorList>
    </citation>
    <scope>NUCLEOTIDE SEQUENCE [LARGE SCALE GENOMIC DNA]</scope>
    <source>
        <strain evidence="4 5">AFSSA_08CEB44bac</strain>
    </source>
</reference>
<accession>A0AAX2CLK0</accession>
<keyword evidence="4" id="KW-0436">Ligase</keyword>
<name>A0AAX2CLK0_9BACI</name>